<dbReference type="Gene3D" id="1.10.10.60">
    <property type="entry name" value="Homeodomain-like"/>
    <property type="match status" value="2"/>
</dbReference>
<feature type="domain" description="Myb-like" evidence="8">
    <location>
        <begin position="7"/>
        <end position="87"/>
    </location>
</feature>
<feature type="domain" description="HTH myb-type" evidence="9">
    <location>
        <begin position="37"/>
        <end position="91"/>
    </location>
</feature>
<dbReference type="PROSITE" id="PS51294">
    <property type="entry name" value="HTH_MYB"/>
    <property type="match status" value="2"/>
</dbReference>
<keyword evidence="6" id="KW-0539">Nucleus</keyword>
<proteinExistence type="predicted"/>
<evidence type="ECO:0000256" key="6">
    <source>
        <dbReference type="ARBA" id="ARBA00023242"/>
    </source>
</evidence>
<sequence>MGWGAPKQAWKKGPWSPEEDKLLTEYVNFHGEGRWSSVSKSTGHITPQEEGIIAELHAIWGNKWSTIARYLPGRTNNEIKNYWITHFKKKERSSQKQQKRKTQMLKLQQQQQPRNKEETATAGDGVPPTELEDPFLSIMSEESASLLDEYLMNEGLWWNPLQVNHTYHHQAGSCNILMSQCKLNRQQLIILTEGRRHQRQSLIKLLLTFHHKLQLFSVENHSKVHQILSHCRFLFIPIDPDVHKPHQHHHLNHHTISLKIRPLHRSVDAPPAFHRGD</sequence>
<dbReference type="SMART" id="SM00717">
    <property type="entry name" value="SANT"/>
    <property type="match status" value="1"/>
</dbReference>
<comment type="subcellular location">
    <subcellularLocation>
        <location evidence="1">Nucleus</location>
    </subcellularLocation>
</comment>
<evidence type="ECO:0000256" key="1">
    <source>
        <dbReference type="ARBA" id="ARBA00004123"/>
    </source>
</evidence>
<evidence type="ECO:0000313" key="10">
    <source>
        <dbReference type="EMBL" id="KAE8664795.1"/>
    </source>
</evidence>
<dbReference type="PROSITE" id="PS50090">
    <property type="entry name" value="MYB_LIKE"/>
    <property type="match status" value="1"/>
</dbReference>
<dbReference type="InterPro" id="IPR009057">
    <property type="entry name" value="Homeodomain-like_sf"/>
</dbReference>
<evidence type="ECO:0000256" key="5">
    <source>
        <dbReference type="ARBA" id="ARBA00023163"/>
    </source>
</evidence>
<feature type="domain" description="HTH myb-type" evidence="9">
    <location>
        <begin position="7"/>
        <end position="36"/>
    </location>
</feature>
<dbReference type="PANTHER" id="PTHR45675">
    <property type="entry name" value="MYB TRANSCRIPTION FACTOR-RELATED-RELATED"/>
    <property type="match status" value="1"/>
</dbReference>
<dbReference type="GO" id="GO:0043565">
    <property type="term" value="F:sequence-specific DNA binding"/>
    <property type="evidence" value="ECO:0007669"/>
    <property type="project" value="InterPro"/>
</dbReference>
<dbReference type="InterPro" id="IPR017930">
    <property type="entry name" value="Myb_dom"/>
</dbReference>
<evidence type="ECO:0000256" key="3">
    <source>
        <dbReference type="ARBA" id="ARBA00023015"/>
    </source>
</evidence>
<dbReference type="Proteomes" id="UP000436088">
    <property type="component" value="Unassembled WGS sequence"/>
</dbReference>
<dbReference type="SUPFAM" id="SSF46689">
    <property type="entry name" value="Homeodomain-like"/>
    <property type="match status" value="1"/>
</dbReference>
<dbReference type="GO" id="GO:0003700">
    <property type="term" value="F:DNA-binding transcription factor activity"/>
    <property type="evidence" value="ECO:0007669"/>
    <property type="project" value="InterPro"/>
</dbReference>
<keyword evidence="2" id="KW-0677">Repeat</keyword>
<keyword evidence="11" id="KW-1185">Reference proteome</keyword>
<evidence type="ECO:0000256" key="4">
    <source>
        <dbReference type="ARBA" id="ARBA00023125"/>
    </source>
</evidence>
<evidence type="ECO:0000313" key="11">
    <source>
        <dbReference type="Proteomes" id="UP000436088"/>
    </source>
</evidence>
<organism evidence="10 11">
    <name type="scientific">Hibiscus syriacus</name>
    <name type="common">Rose of Sharon</name>
    <dbReference type="NCBI Taxonomy" id="106335"/>
    <lineage>
        <taxon>Eukaryota</taxon>
        <taxon>Viridiplantae</taxon>
        <taxon>Streptophyta</taxon>
        <taxon>Embryophyta</taxon>
        <taxon>Tracheophyta</taxon>
        <taxon>Spermatophyta</taxon>
        <taxon>Magnoliopsida</taxon>
        <taxon>eudicotyledons</taxon>
        <taxon>Gunneridae</taxon>
        <taxon>Pentapetalae</taxon>
        <taxon>rosids</taxon>
        <taxon>malvids</taxon>
        <taxon>Malvales</taxon>
        <taxon>Malvaceae</taxon>
        <taxon>Malvoideae</taxon>
        <taxon>Hibiscus</taxon>
    </lineage>
</organism>
<protein>
    <submittedName>
        <fullName evidence="10">Serpin-Z1B-like</fullName>
    </submittedName>
</protein>
<gene>
    <name evidence="10" type="ORF">F3Y22_tig00112738pilonHSYRG00429</name>
</gene>
<dbReference type="InterPro" id="IPR044676">
    <property type="entry name" value="EOBI/EOBII-like_plant"/>
</dbReference>
<keyword evidence="5" id="KW-0804">Transcription</keyword>
<name>A0A6A2XBZ2_HIBSY</name>
<evidence type="ECO:0000259" key="8">
    <source>
        <dbReference type="PROSITE" id="PS50090"/>
    </source>
</evidence>
<feature type="region of interest" description="Disordered" evidence="7">
    <location>
        <begin position="90"/>
        <end position="132"/>
    </location>
</feature>
<dbReference type="EMBL" id="VEPZ02001641">
    <property type="protein sequence ID" value="KAE8664795.1"/>
    <property type="molecule type" value="Genomic_DNA"/>
</dbReference>
<dbReference type="PANTHER" id="PTHR45675:SF17">
    <property type="entry name" value="MYB TRANSCRIPTION FACTOR"/>
    <property type="match status" value="1"/>
</dbReference>
<evidence type="ECO:0000259" key="9">
    <source>
        <dbReference type="PROSITE" id="PS51294"/>
    </source>
</evidence>
<accession>A0A6A2XBZ2</accession>
<evidence type="ECO:0000256" key="2">
    <source>
        <dbReference type="ARBA" id="ARBA00022737"/>
    </source>
</evidence>
<dbReference type="GO" id="GO:0005634">
    <property type="term" value="C:nucleus"/>
    <property type="evidence" value="ECO:0007669"/>
    <property type="project" value="UniProtKB-SubCell"/>
</dbReference>
<reference evidence="10" key="1">
    <citation type="submission" date="2019-09" db="EMBL/GenBank/DDBJ databases">
        <title>Draft genome information of white flower Hibiscus syriacus.</title>
        <authorList>
            <person name="Kim Y.-M."/>
        </authorList>
    </citation>
    <scope>NUCLEOTIDE SEQUENCE [LARGE SCALE GENOMIC DNA]</scope>
    <source>
        <strain evidence="10">YM2019G1</strain>
    </source>
</reference>
<comment type="caution">
    <text evidence="10">The sequence shown here is derived from an EMBL/GenBank/DDBJ whole genome shotgun (WGS) entry which is preliminary data.</text>
</comment>
<keyword evidence="4" id="KW-0238">DNA-binding</keyword>
<dbReference type="InterPro" id="IPR001005">
    <property type="entry name" value="SANT/Myb"/>
</dbReference>
<keyword evidence="3" id="KW-0805">Transcription regulation</keyword>
<dbReference type="CDD" id="cd00167">
    <property type="entry name" value="SANT"/>
    <property type="match status" value="1"/>
</dbReference>
<feature type="compositionally biased region" description="Basic residues" evidence="7">
    <location>
        <begin position="90"/>
        <end position="103"/>
    </location>
</feature>
<evidence type="ECO:0000256" key="7">
    <source>
        <dbReference type="SAM" id="MobiDB-lite"/>
    </source>
</evidence>
<dbReference type="AlphaFoldDB" id="A0A6A2XBZ2"/>
<dbReference type="Pfam" id="PF00249">
    <property type="entry name" value="Myb_DNA-binding"/>
    <property type="match status" value="2"/>
</dbReference>